<dbReference type="AlphaFoldDB" id="A0A2W7N0G0"/>
<organism evidence="1 2">
    <name type="scientific">Breznakibacter xylanolyticus</name>
    <dbReference type="NCBI Taxonomy" id="990"/>
    <lineage>
        <taxon>Bacteria</taxon>
        <taxon>Pseudomonadati</taxon>
        <taxon>Bacteroidota</taxon>
        <taxon>Bacteroidia</taxon>
        <taxon>Marinilabiliales</taxon>
        <taxon>Marinilabiliaceae</taxon>
        <taxon>Breznakibacter</taxon>
    </lineage>
</organism>
<accession>A0A2W7N0G0</accession>
<comment type="caution">
    <text evidence="1">The sequence shown here is derived from an EMBL/GenBank/DDBJ whole genome shotgun (WGS) entry which is preliminary data.</text>
</comment>
<sequence>MAELFQTTRKNITLHISNIFKEKELIVDSVSKESLLTAADCRTYQLSQNLRQLHLMGKANKLNTTIWT</sequence>
<evidence type="ECO:0000313" key="2">
    <source>
        <dbReference type="Proteomes" id="UP000249239"/>
    </source>
</evidence>
<reference evidence="1 2" key="1">
    <citation type="submission" date="2018-06" db="EMBL/GenBank/DDBJ databases">
        <title>Genomic Encyclopedia of Archaeal and Bacterial Type Strains, Phase II (KMG-II): from individual species to whole genera.</title>
        <authorList>
            <person name="Goeker M."/>
        </authorList>
    </citation>
    <scope>NUCLEOTIDE SEQUENCE [LARGE SCALE GENOMIC DNA]</scope>
    <source>
        <strain evidence="1 2">DSM 6779</strain>
    </source>
</reference>
<gene>
    <name evidence="1" type="ORF">LX69_02981</name>
</gene>
<dbReference type="Proteomes" id="UP000249239">
    <property type="component" value="Unassembled WGS sequence"/>
</dbReference>
<proteinExistence type="predicted"/>
<dbReference type="EMBL" id="QKZK01000034">
    <property type="protein sequence ID" value="PZX11917.1"/>
    <property type="molecule type" value="Genomic_DNA"/>
</dbReference>
<protein>
    <submittedName>
        <fullName evidence="1">Uncharacterized protein</fullName>
    </submittedName>
</protein>
<evidence type="ECO:0000313" key="1">
    <source>
        <dbReference type="EMBL" id="PZX11917.1"/>
    </source>
</evidence>
<name>A0A2W7N0G0_9BACT</name>
<keyword evidence="2" id="KW-1185">Reference proteome</keyword>